<reference evidence="3" key="1">
    <citation type="journal article" date="2019" name="Int. J. Syst. Evol. Microbiol.">
        <title>The Global Catalogue of Microorganisms (GCM) 10K type strain sequencing project: providing services to taxonomists for standard genome sequencing and annotation.</title>
        <authorList>
            <consortium name="The Broad Institute Genomics Platform"/>
            <consortium name="The Broad Institute Genome Sequencing Center for Infectious Disease"/>
            <person name="Wu L."/>
            <person name="Ma J."/>
        </authorList>
    </citation>
    <scope>NUCLEOTIDE SEQUENCE [LARGE SCALE GENOMIC DNA]</scope>
    <source>
        <strain evidence="3">JCM 17656</strain>
    </source>
</reference>
<evidence type="ECO:0000313" key="2">
    <source>
        <dbReference type="EMBL" id="GAA3598342.1"/>
    </source>
</evidence>
<dbReference type="Gene3D" id="3.40.50.1820">
    <property type="entry name" value="alpha/beta hydrolase"/>
    <property type="match status" value="1"/>
</dbReference>
<feature type="domain" description="AB hydrolase-1" evidence="1">
    <location>
        <begin position="4"/>
        <end position="218"/>
    </location>
</feature>
<keyword evidence="3" id="KW-1185">Reference proteome</keyword>
<dbReference type="EMBL" id="BAABCE010000058">
    <property type="protein sequence ID" value="GAA3598342.1"/>
    <property type="molecule type" value="Genomic_DNA"/>
</dbReference>
<dbReference type="InterPro" id="IPR052897">
    <property type="entry name" value="Sec-Metab_Biosynth_Hydrolase"/>
</dbReference>
<gene>
    <name evidence="2" type="ORF">GCM10022295_93160</name>
</gene>
<dbReference type="GO" id="GO:0016787">
    <property type="term" value="F:hydrolase activity"/>
    <property type="evidence" value="ECO:0007669"/>
    <property type="project" value="UniProtKB-KW"/>
</dbReference>
<protein>
    <submittedName>
        <fullName evidence="2">Alpha/beta hydrolase</fullName>
    </submittedName>
</protein>
<organism evidence="2 3">
    <name type="scientific">Streptomyces osmaniensis</name>
    <dbReference type="NCBI Taxonomy" id="593134"/>
    <lineage>
        <taxon>Bacteria</taxon>
        <taxon>Bacillati</taxon>
        <taxon>Actinomycetota</taxon>
        <taxon>Actinomycetes</taxon>
        <taxon>Kitasatosporales</taxon>
        <taxon>Streptomycetaceae</taxon>
        <taxon>Streptomyces</taxon>
    </lineage>
</organism>
<keyword evidence="2" id="KW-0378">Hydrolase</keyword>
<proteinExistence type="predicted"/>
<dbReference type="PANTHER" id="PTHR37017:SF11">
    <property type="entry name" value="ESTERASE_LIPASE_THIOESTERASE DOMAIN-CONTAINING PROTEIN"/>
    <property type="match status" value="1"/>
</dbReference>
<sequence length="228" mass="23938">MANVVLVHGLWVDGSNWALVARELIDRGLSVTVVQLPLSSLADDTAVVRRALAQQNGPTVLVGHSYGGAVISAASHGAAQVEALVYVAAVAIGPGETPNEVLQHYTLSEGLQATVTDANGYTIMDPQRFPDLFAGDIPRRQAEVLAVSQGPAASACLTQSVAEVGWRERPSWYVLCAHDRTVTPEAQQAIADRLGAKISISQASHAVTLSRPGDVVAAIEDAFASTHE</sequence>
<comment type="caution">
    <text evidence="2">The sequence shown here is derived from an EMBL/GenBank/DDBJ whole genome shotgun (WGS) entry which is preliminary data.</text>
</comment>
<dbReference type="InterPro" id="IPR000073">
    <property type="entry name" value="AB_hydrolase_1"/>
</dbReference>
<dbReference type="SUPFAM" id="SSF53474">
    <property type="entry name" value="alpha/beta-Hydrolases"/>
    <property type="match status" value="1"/>
</dbReference>
<evidence type="ECO:0000259" key="1">
    <source>
        <dbReference type="Pfam" id="PF12697"/>
    </source>
</evidence>
<evidence type="ECO:0000313" key="3">
    <source>
        <dbReference type="Proteomes" id="UP001500707"/>
    </source>
</evidence>
<dbReference type="InterPro" id="IPR029058">
    <property type="entry name" value="AB_hydrolase_fold"/>
</dbReference>
<dbReference type="Pfam" id="PF12697">
    <property type="entry name" value="Abhydrolase_6"/>
    <property type="match status" value="1"/>
</dbReference>
<accession>A0ABP6ZA37</accession>
<dbReference type="Proteomes" id="UP001500707">
    <property type="component" value="Unassembled WGS sequence"/>
</dbReference>
<name>A0ABP6ZA37_9ACTN</name>
<dbReference type="PANTHER" id="PTHR37017">
    <property type="entry name" value="AB HYDROLASE-1 DOMAIN-CONTAINING PROTEIN-RELATED"/>
    <property type="match status" value="1"/>
</dbReference>